<keyword evidence="5 11" id="KW-0479">Metal-binding</keyword>
<feature type="compositionally biased region" description="Low complexity" evidence="12">
    <location>
        <begin position="286"/>
        <end position="297"/>
    </location>
</feature>
<evidence type="ECO:0000256" key="4">
    <source>
        <dbReference type="ARBA" id="ARBA00022679"/>
    </source>
</evidence>
<comment type="pathway">
    <text evidence="2 11">Protein modification; protein ubiquitination.</text>
</comment>
<keyword evidence="6" id="KW-0677">Repeat</keyword>
<evidence type="ECO:0000256" key="2">
    <source>
        <dbReference type="ARBA" id="ARBA00004906"/>
    </source>
</evidence>
<dbReference type="SUPFAM" id="SSF57850">
    <property type="entry name" value="RING/U-box"/>
    <property type="match status" value="1"/>
</dbReference>
<dbReference type="Gene3D" id="3.30.390.130">
    <property type="match status" value="1"/>
</dbReference>
<dbReference type="GO" id="GO:0005737">
    <property type="term" value="C:cytoplasm"/>
    <property type="evidence" value="ECO:0007669"/>
    <property type="project" value="UniProtKB-SubCell"/>
</dbReference>
<sequence>MAANHAVVVWEWENKYGHWLPYSPEISQLLERAQCKGLNRVLLSDADPNLSHYYVNLKTKQQYSEDDDTFFEVRRSYFSPSSPAGKGARWEWCGDNNEWYPYDAEVQCYIEGGWVEGNQTIDMSKTFLNFPYIINFCNLTQVRTTTGFVRSIRRVHQAPYPLVKVQPDEIGLIAGRWSDNRMIPVVGKQYLAESSKKSFQGTSKKTLSKKSKQSNDGSHSNNIARTIFHIFGHKSNSHMTQSSSPPPVHRQHPQHSQTLSQSFRRKEACESMLLVKNTIPKRCDSSSVVDSEISSTKSGRRPSIDTVSTYLSHDSELRASTSHSDLLDCSASSEEVFESSSKKQTIKNGLIVGIDAISEQISRYVRVVDAYSNVNCKCPVCLSECIPGGRNRARMVVALSRCNHQLHLDCLNSMLKSQPNAHQWLYIQCPICMMIYGEKRGNQPPGTMEWDIIDLSLPGFPNTRTIRITYHIASGVQGMEHPNPGRPYYAVGFPRVCYLPDTKKGRTVLRLLNIAFKRKLIFTIGRSVTTGREDVVTWNDIHHKINPRGRPDPGFLERCMKELAAHGVKCDDELYQEIN</sequence>
<feature type="region of interest" description="Disordered" evidence="12">
    <location>
        <begin position="201"/>
        <end position="220"/>
    </location>
</feature>
<evidence type="ECO:0000313" key="15">
    <source>
        <dbReference type="EMBL" id="KAK7576514.1"/>
    </source>
</evidence>
<keyword evidence="16" id="KW-1185">Reference proteome</keyword>
<comment type="catalytic activity">
    <reaction evidence="1 11">
        <text>S-ubiquitinyl-[E2 ubiquitin-conjugating enzyme]-L-cysteine + [acceptor protein]-L-lysine = [E2 ubiquitin-conjugating enzyme]-L-cysteine + N(6)-ubiquitinyl-[acceptor protein]-L-lysine.</text>
        <dbReference type="EC" id="2.3.2.27"/>
    </reaction>
</comment>
<dbReference type="PROSITE" id="PS50918">
    <property type="entry name" value="WWE"/>
    <property type="match status" value="2"/>
</dbReference>
<dbReference type="SMART" id="SM00184">
    <property type="entry name" value="RING"/>
    <property type="match status" value="1"/>
</dbReference>
<keyword evidence="9" id="KW-0914">Notch signaling pathway</keyword>
<dbReference type="InterPro" id="IPR039398">
    <property type="entry name" value="Deltex_fam"/>
</dbReference>
<name>A0AAN9XZS1_9HEMI</name>
<dbReference type="Proteomes" id="UP001367676">
    <property type="component" value="Unassembled WGS sequence"/>
</dbReference>
<evidence type="ECO:0000256" key="6">
    <source>
        <dbReference type="ARBA" id="ARBA00022737"/>
    </source>
</evidence>
<dbReference type="InterPro" id="IPR037197">
    <property type="entry name" value="WWE_dom_sf"/>
</dbReference>
<dbReference type="InterPro" id="IPR039396">
    <property type="entry name" value="Deltex_C"/>
</dbReference>
<dbReference type="Gene3D" id="3.30.40.10">
    <property type="entry name" value="Zinc/RING finger domain, C3HC4 (zinc finger)"/>
    <property type="match status" value="1"/>
</dbReference>
<dbReference type="Pfam" id="PF02825">
    <property type="entry name" value="WWE"/>
    <property type="match status" value="2"/>
</dbReference>
<evidence type="ECO:0000256" key="5">
    <source>
        <dbReference type="ARBA" id="ARBA00022723"/>
    </source>
</evidence>
<proteinExistence type="inferred from homology"/>
<evidence type="ECO:0000256" key="7">
    <source>
        <dbReference type="ARBA" id="ARBA00022771"/>
    </source>
</evidence>
<dbReference type="InterPro" id="IPR039399">
    <property type="entry name" value="Deltex_C_sf"/>
</dbReference>
<dbReference type="AlphaFoldDB" id="A0AAN9XZS1"/>
<dbReference type="GO" id="GO:0008270">
    <property type="term" value="F:zinc ion binding"/>
    <property type="evidence" value="ECO:0007669"/>
    <property type="project" value="UniProtKB-KW"/>
</dbReference>
<dbReference type="InterPro" id="IPR004170">
    <property type="entry name" value="WWE_dom"/>
</dbReference>
<evidence type="ECO:0000259" key="14">
    <source>
        <dbReference type="PROSITE" id="PS50918"/>
    </source>
</evidence>
<accession>A0AAN9XZS1</accession>
<evidence type="ECO:0000256" key="8">
    <source>
        <dbReference type="ARBA" id="ARBA00022833"/>
    </source>
</evidence>
<dbReference type="PANTHER" id="PTHR12622">
    <property type="entry name" value="DELTEX-RELATED"/>
    <property type="match status" value="1"/>
</dbReference>
<dbReference type="PROSITE" id="PS50089">
    <property type="entry name" value="ZF_RING_2"/>
    <property type="match status" value="1"/>
</dbReference>
<dbReference type="SUPFAM" id="SSF117839">
    <property type="entry name" value="WWE domain"/>
    <property type="match status" value="2"/>
</dbReference>
<feature type="domain" description="WWE" evidence="14">
    <location>
        <begin position="1"/>
        <end position="75"/>
    </location>
</feature>
<keyword evidence="4 11" id="KW-0808">Transferase</keyword>
<evidence type="ECO:0000256" key="9">
    <source>
        <dbReference type="ARBA" id="ARBA00022976"/>
    </source>
</evidence>
<comment type="caution">
    <text evidence="15">The sequence shown here is derived from an EMBL/GenBank/DDBJ whole genome shotgun (WGS) entry which is preliminary data.</text>
</comment>
<evidence type="ECO:0000256" key="1">
    <source>
        <dbReference type="ARBA" id="ARBA00000900"/>
    </source>
</evidence>
<comment type="subcellular location">
    <subcellularLocation>
        <location evidence="11">Cytoplasm</location>
    </subcellularLocation>
</comment>
<evidence type="ECO:0000256" key="10">
    <source>
        <dbReference type="PROSITE-ProRule" id="PRU00175"/>
    </source>
</evidence>
<evidence type="ECO:0000259" key="13">
    <source>
        <dbReference type="PROSITE" id="PS50089"/>
    </source>
</evidence>
<keyword evidence="7 10" id="KW-0863">Zinc-finger</keyword>
<evidence type="ECO:0000313" key="16">
    <source>
        <dbReference type="Proteomes" id="UP001367676"/>
    </source>
</evidence>
<dbReference type="InterPro" id="IPR013083">
    <property type="entry name" value="Znf_RING/FYVE/PHD"/>
</dbReference>
<dbReference type="GO" id="GO:0061630">
    <property type="term" value="F:ubiquitin protein ligase activity"/>
    <property type="evidence" value="ECO:0007669"/>
    <property type="project" value="UniProtKB-UniRule"/>
</dbReference>
<keyword evidence="8 11" id="KW-0862">Zinc</keyword>
<evidence type="ECO:0000256" key="12">
    <source>
        <dbReference type="SAM" id="MobiDB-lite"/>
    </source>
</evidence>
<dbReference type="InterPro" id="IPR018123">
    <property type="entry name" value="WWE-dom_subgr"/>
</dbReference>
<feature type="domain" description="WWE" evidence="14">
    <location>
        <begin position="76"/>
        <end position="154"/>
    </location>
</feature>
<dbReference type="InterPro" id="IPR001841">
    <property type="entry name" value="Znf_RING"/>
</dbReference>
<keyword evidence="11" id="KW-0963">Cytoplasm</keyword>
<feature type="domain" description="RING-type" evidence="13">
    <location>
        <begin position="378"/>
        <end position="432"/>
    </location>
</feature>
<organism evidence="15 16">
    <name type="scientific">Parthenolecanium corni</name>
    <dbReference type="NCBI Taxonomy" id="536013"/>
    <lineage>
        <taxon>Eukaryota</taxon>
        <taxon>Metazoa</taxon>
        <taxon>Ecdysozoa</taxon>
        <taxon>Arthropoda</taxon>
        <taxon>Hexapoda</taxon>
        <taxon>Insecta</taxon>
        <taxon>Pterygota</taxon>
        <taxon>Neoptera</taxon>
        <taxon>Paraneoptera</taxon>
        <taxon>Hemiptera</taxon>
        <taxon>Sternorrhyncha</taxon>
        <taxon>Coccoidea</taxon>
        <taxon>Coccidae</taxon>
        <taxon>Parthenolecanium</taxon>
    </lineage>
</organism>
<evidence type="ECO:0000256" key="3">
    <source>
        <dbReference type="ARBA" id="ARBA00009413"/>
    </source>
</evidence>
<dbReference type="Gene3D" id="3.30.720.50">
    <property type="match status" value="2"/>
</dbReference>
<gene>
    <name evidence="15" type="ORF">V9T40_012800</name>
</gene>
<protein>
    <recommendedName>
        <fullName evidence="11">E3 ubiquitin-protein ligase</fullName>
        <ecNumber evidence="11">2.3.2.27</ecNumber>
    </recommendedName>
</protein>
<dbReference type="GO" id="GO:0007219">
    <property type="term" value="P:Notch signaling pathway"/>
    <property type="evidence" value="ECO:0007669"/>
    <property type="project" value="UniProtKB-KW"/>
</dbReference>
<dbReference type="Pfam" id="PF18102">
    <property type="entry name" value="DTC"/>
    <property type="match status" value="1"/>
</dbReference>
<dbReference type="EC" id="2.3.2.27" evidence="11"/>
<dbReference type="SMART" id="SM00678">
    <property type="entry name" value="WWE"/>
    <property type="match status" value="2"/>
</dbReference>
<feature type="region of interest" description="Disordered" evidence="12">
    <location>
        <begin position="286"/>
        <end position="305"/>
    </location>
</feature>
<dbReference type="CDD" id="cd09633">
    <property type="entry name" value="Deltex_C"/>
    <property type="match status" value="1"/>
</dbReference>
<feature type="region of interest" description="Disordered" evidence="12">
    <location>
        <begin position="235"/>
        <end position="263"/>
    </location>
</feature>
<evidence type="ECO:0000256" key="11">
    <source>
        <dbReference type="RuleBase" id="RU367105"/>
    </source>
</evidence>
<dbReference type="EMBL" id="JBBCAQ010000036">
    <property type="protein sequence ID" value="KAK7576514.1"/>
    <property type="molecule type" value="Genomic_DNA"/>
</dbReference>
<reference evidence="15 16" key="1">
    <citation type="submission" date="2024-03" db="EMBL/GenBank/DDBJ databases">
        <title>Adaptation during the transition from Ophiocordyceps entomopathogen to insect associate is accompanied by gene loss and intensified selection.</title>
        <authorList>
            <person name="Ward C.M."/>
            <person name="Onetto C.A."/>
            <person name="Borneman A.R."/>
        </authorList>
    </citation>
    <scope>NUCLEOTIDE SEQUENCE [LARGE SCALE GENOMIC DNA]</scope>
    <source>
        <strain evidence="15">AWRI1</strain>
        <tissue evidence="15">Single Adult Female</tissue>
    </source>
</reference>
<comment type="similarity">
    <text evidence="3 11">Belongs to the Deltex family.</text>
</comment>
<dbReference type="GO" id="GO:0016567">
    <property type="term" value="P:protein ubiquitination"/>
    <property type="evidence" value="ECO:0007669"/>
    <property type="project" value="UniProtKB-UniRule"/>
</dbReference>